<gene>
    <name evidence="2" type="ORF">DT076_14350</name>
</gene>
<dbReference type="Pfam" id="PF01593">
    <property type="entry name" value="Amino_oxidase"/>
    <property type="match status" value="1"/>
</dbReference>
<dbReference type="PANTHER" id="PTHR42841">
    <property type="entry name" value="AMINE OXIDASE"/>
    <property type="match status" value="1"/>
</dbReference>
<dbReference type="SUPFAM" id="SSF51905">
    <property type="entry name" value="FAD/NAD(P)-binding domain"/>
    <property type="match status" value="1"/>
</dbReference>
<name>A0A367YT95_9ACTN</name>
<sequence length="417" mass="44264">MAVMDCDVLVVGAGLAGLRAAAGLTDRHTEVLEARPEVGGRVRTEVVDGFRCDVGFQLVNPSYPRLRADVDLAALGLQPFVAGVCARTEDGDVTVADPRRHPGLLPTTLRSGFVRPVELARIARWVAPVLVAPQRMLTSPDRAWGEALDRLGATGTVRHRLLVRFLAGVLLEDDGSSSAHLVRLLLRSFALGTPSLPREGVQALPRQLADRLPRPVRCSEPVTAITRAGSGWRVTTEAATWTARAVVVATDTADAGGLLPDLPPAPMKGVTTWWYAVAAEEVAELALPDALRVDGRERRGPLVNAAVVSAAAPSYAPPGRALLQGSALLGPGQRVTDEAARRHLEELLQLAPGRAELLVRHDVDRGLPAQPPPLHVRQPQQLAPGLFVCGDHRDTGSQQGALASGARVAELVRAQTA</sequence>
<dbReference type="Proteomes" id="UP000252770">
    <property type="component" value="Unassembled WGS sequence"/>
</dbReference>
<evidence type="ECO:0000259" key="1">
    <source>
        <dbReference type="Pfam" id="PF01593"/>
    </source>
</evidence>
<organism evidence="2 3">
    <name type="scientific">Desertihabitans brevis</name>
    <dbReference type="NCBI Taxonomy" id="2268447"/>
    <lineage>
        <taxon>Bacteria</taxon>
        <taxon>Bacillati</taxon>
        <taxon>Actinomycetota</taxon>
        <taxon>Actinomycetes</taxon>
        <taxon>Propionibacteriales</taxon>
        <taxon>Propionibacteriaceae</taxon>
        <taxon>Desertihabitans</taxon>
    </lineage>
</organism>
<feature type="domain" description="Amine oxidase" evidence="1">
    <location>
        <begin position="15"/>
        <end position="412"/>
    </location>
</feature>
<evidence type="ECO:0000313" key="3">
    <source>
        <dbReference type="Proteomes" id="UP000252770"/>
    </source>
</evidence>
<dbReference type="Gene3D" id="3.50.50.60">
    <property type="entry name" value="FAD/NAD(P)-binding domain"/>
    <property type="match status" value="1"/>
</dbReference>
<evidence type="ECO:0000313" key="2">
    <source>
        <dbReference type="EMBL" id="RCK68759.1"/>
    </source>
</evidence>
<dbReference type="EMBL" id="QOUI01000009">
    <property type="protein sequence ID" value="RCK68759.1"/>
    <property type="molecule type" value="Genomic_DNA"/>
</dbReference>
<dbReference type="RefSeq" id="WP_114127385.1">
    <property type="nucleotide sequence ID" value="NZ_QOUI01000009.1"/>
</dbReference>
<keyword evidence="3" id="KW-1185">Reference proteome</keyword>
<dbReference type="AlphaFoldDB" id="A0A367YT95"/>
<accession>A0A367YT95</accession>
<dbReference type="InterPro" id="IPR036188">
    <property type="entry name" value="FAD/NAD-bd_sf"/>
</dbReference>
<proteinExistence type="predicted"/>
<reference evidence="2 3" key="1">
    <citation type="submission" date="2018-07" db="EMBL/GenBank/DDBJ databases">
        <title>Desertimonas flava gen. nov. sp. nov.</title>
        <authorList>
            <person name="Liu S."/>
        </authorList>
    </citation>
    <scope>NUCLEOTIDE SEQUENCE [LARGE SCALE GENOMIC DNA]</scope>
    <source>
        <strain evidence="2 3">16Sb5-5</strain>
    </source>
</reference>
<dbReference type="InterPro" id="IPR002937">
    <property type="entry name" value="Amino_oxidase"/>
</dbReference>
<protein>
    <submittedName>
        <fullName evidence="2">FAD-dependent oxidoreductase</fullName>
    </submittedName>
</protein>
<comment type="caution">
    <text evidence="2">The sequence shown here is derived from an EMBL/GenBank/DDBJ whole genome shotgun (WGS) entry which is preliminary data.</text>
</comment>
<dbReference type="GO" id="GO:0016491">
    <property type="term" value="F:oxidoreductase activity"/>
    <property type="evidence" value="ECO:0007669"/>
    <property type="project" value="InterPro"/>
</dbReference>